<dbReference type="Proteomes" id="UP000035740">
    <property type="component" value="Chromosome 3"/>
</dbReference>
<dbReference type="InterPro" id="IPR013210">
    <property type="entry name" value="LRR_N_plant-typ"/>
</dbReference>
<sequence length="1029" mass="114143">MTRVYSLALFLTYMLMLIVQQMCFVVGCHEVEREALINFKRNVIEREPLFNFNLSVTEPTNRLSSWKGEDCCQWQGVTCHNVTRFVLKLDLHTDISPCLAHSFNTEESFMYGSIQGEVMKCEIVSASKLIFPHFDSSLLELRQLRYLDLSGNSFGYSSIPEFIGSMKHLRYLNLSDAEFSGVVPSQLGNLTSLQVLDLHCSQCFGFGSSLKIPDLHWVSSLANLQYLDISHNVLTGKALQALRDLPLLHLRLSGVGIGNPHLSYIFSNSTFLSILEHLDLSRNLLEGPIPHVLANMSSLRVLDLSLNYLNGSVPLWLRNIRGLEFLSLRGGDSYDSIHKSRWNSFSHIEGGTIIGIVGNLCNLKVLDLSHNYVLGGDVLSSYENFSKCITYDLEIFDLSFNNVTSTLPYWLGEFKKLKVLDLDSNRLDGPIPSFIGNLPLLQELHLRDCGLNGSIPSSIGKLSSLKILDLGDNSLHGSFPLSLGALSSLTSLDLSSNFLDGVVSDSHIGNLSSLELLDLSFNLLNLNLTFNKLPMFQLKELHMRSCRIKGQFPQWIKMQSELFVLDLSNNEISGELVGWFPNMNLRYLNLSNNHIIGPIPDFPSSSILLSLDLSNNSFSGTLLHATSTKNELVKKASLCNLRYLDTLLLKGNELTGAIPDCWKDSTYLSFVDLASNKLSGTIPLSFGLLPWLVNLQLNNNSLEGEIPSTFKARRSGLVILDLGENKLTGKIPSWGKESLPSLSILRLRANQFEGVIPTQLCSISYLKIIDLANNNLTGSIPRCFGHFINMKSHGETGYFVGAPPSTRDNAMVVLKGDELQYTTTLKFVVNLDLSSNNLVGSIPDELTNLTGLIGMNLSYNHLTGSIPKKIGAMSSLESLDLSNNNLSGTIPSSLSALTSLIGLNLSYNKLHGEIPTGNQLQTLNDPSIYGNNAGLCGDPLPNKCESKQRKPHEEQEQEQAAEEENNREDDLDMMVFYIVVVLGFATGFWGVVGSLVIKKTWRHALFRRVDCVMDYLNVQLVGRIKGLKK</sequence>
<evidence type="ECO:0000256" key="2">
    <source>
        <dbReference type="ARBA" id="ARBA00009592"/>
    </source>
</evidence>
<keyword evidence="9 13" id="KW-0472">Membrane</keyword>
<feature type="transmembrane region" description="Helical" evidence="13">
    <location>
        <begin position="974"/>
        <end position="997"/>
    </location>
</feature>
<dbReference type="SMART" id="SM00369">
    <property type="entry name" value="LRR_TYP"/>
    <property type="match status" value="11"/>
</dbReference>
<evidence type="ECO:0000256" key="11">
    <source>
        <dbReference type="ARBA" id="ARBA00023180"/>
    </source>
</evidence>
<keyword evidence="4" id="KW-0433">Leucine-rich repeat</keyword>
<dbReference type="PRINTS" id="PR00019">
    <property type="entry name" value="LEURICHRPT"/>
</dbReference>
<dbReference type="OrthoDB" id="1060944at2759"/>
<protein>
    <submittedName>
        <fullName evidence="17">Uncharacterized protein</fullName>
    </submittedName>
</protein>
<dbReference type="EMBL" id="KQ090056">
    <property type="protein sequence ID" value="KMT16449.1"/>
    <property type="molecule type" value="Genomic_DNA"/>
</dbReference>
<feature type="compositionally biased region" description="Basic and acidic residues" evidence="12">
    <location>
        <begin position="944"/>
        <end position="954"/>
    </location>
</feature>
<keyword evidence="6 14" id="KW-0732">Signal</keyword>
<feature type="domain" description="Leucine-rich repeat-containing N-terminal plant-type" evidence="15">
    <location>
        <begin position="49"/>
        <end position="79"/>
    </location>
</feature>
<dbReference type="GO" id="GO:0005886">
    <property type="term" value="C:plasma membrane"/>
    <property type="evidence" value="ECO:0007669"/>
    <property type="project" value="UniProtKB-SubCell"/>
</dbReference>
<evidence type="ECO:0000259" key="16">
    <source>
        <dbReference type="Pfam" id="PF23598"/>
    </source>
</evidence>
<feature type="signal peptide" evidence="14">
    <location>
        <begin position="1"/>
        <end position="23"/>
    </location>
</feature>
<evidence type="ECO:0000256" key="13">
    <source>
        <dbReference type="SAM" id="Phobius"/>
    </source>
</evidence>
<name>A0A0J8CWH3_BETVV</name>
<comment type="subcellular location">
    <subcellularLocation>
        <location evidence="1">Cell membrane</location>
        <topology evidence="1">Single-pass type I membrane protein</topology>
    </subcellularLocation>
</comment>
<evidence type="ECO:0000256" key="7">
    <source>
        <dbReference type="ARBA" id="ARBA00022737"/>
    </source>
</evidence>
<keyword evidence="8 13" id="KW-1133">Transmembrane helix</keyword>
<dbReference type="InterPro" id="IPR032675">
    <property type="entry name" value="LRR_dom_sf"/>
</dbReference>
<proteinExistence type="inferred from homology"/>
<dbReference type="FunFam" id="3.80.10.10:FF:000041">
    <property type="entry name" value="LRR receptor-like serine/threonine-protein kinase ERECTA"/>
    <property type="match status" value="1"/>
</dbReference>
<dbReference type="InterPro" id="IPR046956">
    <property type="entry name" value="RLP23-like"/>
</dbReference>
<dbReference type="InterPro" id="IPR055414">
    <property type="entry name" value="LRR_R13L4/SHOC2-like"/>
</dbReference>
<dbReference type="Pfam" id="PF13855">
    <property type="entry name" value="LRR_8"/>
    <property type="match status" value="1"/>
</dbReference>
<dbReference type="Pfam" id="PF23598">
    <property type="entry name" value="LRR_14"/>
    <property type="match status" value="1"/>
</dbReference>
<dbReference type="SUPFAM" id="SSF52058">
    <property type="entry name" value="L domain-like"/>
    <property type="match status" value="3"/>
</dbReference>
<dbReference type="Pfam" id="PF08263">
    <property type="entry name" value="LRRNT_2"/>
    <property type="match status" value="1"/>
</dbReference>
<dbReference type="Gramene" id="KMT16449">
    <property type="protein sequence ID" value="KMT16449"/>
    <property type="gene ID" value="BVRB_3g050720"/>
</dbReference>
<keyword evidence="5 13" id="KW-0812">Transmembrane</keyword>
<dbReference type="PANTHER" id="PTHR48063:SF112">
    <property type="entry name" value="RECEPTOR LIKE PROTEIN 30-LIKE"/>
    <property type="match status" value="1"/>
</dbReference>
<reference evidence="17 18" key="1">
    <citation type="journal article" date="2014" name="Nature">
        <title>The genome of the recently domesticated crop plant sugar beet (Beta vulgaris).</title>
        <authorList>
            <person name="Dohm J.C."/>
            <person name="Minoche A.E."/>
            <person name="Holtgrawe D."/>
            <person name="Capella-Gutierrez S."/>
            <person name="Zakrzewski F."/>
            <person name="Tafer H."/>
            <person name="Rupp O."/>
            <person name="Sorensen T.R."/>
            <person name="Stracke R."/>
            <person name="Reinhardt R."/>
            <person name="Goesmann A."/>
            <person name="Kraft T."/>
            <person name="Schulz B."/>
            <person name="Stadler P.F."/>
            <person name="Schmidt T."/>
            <person name="Gabaldon T."/>
            <person name="Lehrach H."/>
            <person name="Weisshaar B."/>
            <person name="Himmelbauer H."/>
        </authorList>
    </citation>
    <scope>NUCLEOTIDE SEQUENCE [LARGE SCALE GENOMIC DNA]</scope>
    <source>
        <tissue evidence="17">Taproot</tissue>
    </source>
</reference>
<dbReference type="SMART" id="SM00365">
    <property type="entry name" value="LRR_SD22"/>
    <property type="match status" value="7"/>
</dbReference>
<evidence type="ECO:0000256" key="8">
    <source>
        <dbReference type="ARBA" id="ARBA00022989"/>
    </source>
</evidence>
<dbReference type="AlphaFoldDB" id="A0A0J8CWH3"/>
<evidence type="ECO:0000256" key="12">
    <source>
        <dbReference type="SAM" id="MobiDB-lite"/>
    </source>
</evidence>
<evidence type="ECO:0000256" key="5">
    <source>
        <dbReference type="ARBA" id="ARBA00022692"/>
    </source>
</evidence>
<dbReference type="eggNOG" id="KOG0619">
    <property type="taxonomic scope" value="Eukaryota"/>
</dbReference>
<comment type="similarity">
    <text evidence="2">Belongs to the RLP family.</text>
</comment>
<dbReference type="Pfam" id="PF13516">
    <property type="entry name" value="LRR_6"/>
    <property type="match status" value="1"/>
</dbReference>
<evidence type="ECO:0000313" key="17">
    <source>
        <dbReference type="EMBL" id="KMT16449.1"/>
    </source>
</evidence>
<evidence type="ECO:0000256" key="10">
    <source>
        <dbReference type="ARBA" id="ARBA00023170"/>
    </source>
</evidence>
<dbReference type="Gene3D" id="3.80.10.10">
    <property type="entry name" value="Ribonuclease Inhibitor"/>
    <property type="match status" value="5"/>
</dbReference>
<evidence type="ECO:0000256" key="1">
    <source>
        <dbReference type="ARBA" id="ARBA00004251"/>
    </source>
</evidence>
<evidence type="ECO:0000256" key="3">
    <source>
        <dbReference type="ARBA" id="ARBA00022475"/>
    </source>
</evidence>
<organism evidence="17 18">
    <name type="scientific">Beta vulgaris subsp. vulgaris</name>
    <name type="common">Beet</name>
    <dbReference type="NCBI Taxonomy" id="3555"/>
    <lineage>
        <taxon>Eukaryota</taxon>
        <taxon>Viridiplantae</taxon>
        <taxon>Streptophyta</taxon>
        <taxon>Embryophyta</taxon>
        <taxon>Tracheophyta</taxon>
        <taxon>Spermatophyta</taxon>
        <taxon>Magnoliopsida</taxon>
        <taxon>eudicotyledons</taxon>
        <taxon>Gunneridae</taxon>
        <taxon>Pentapetalae</taxon>
        <taxon>Caryophyllales</taxon>
        <taxon>Chenopodiaceae</taxon>
        <taxon>Betoideae</taxon>
        <taxon>Beta</taxon>
    </lineage>
</organism>
<dbReference type="PANTHER" id="PTHR48063">
    <property type="entry name" value="LRR RECEPTOR-LIKE KINASE"/>
    <property type="match status" value="1"/>
</dbReference>
<evidence type="ECO:0000256" key="6">
    <source>
        <dbReference type="ARBA" id="ARBA00022729"/>
    </source>
</evidence>
<dbReference type="PROSITE" id="PS51450">
    <property type="entry name" value="LRR"/>
    <property type="match status" value="2"/>
</dbReference>
<accession>A0A0J8CWH3</accession>
<keyword evidence="10" id="KW-0675">Receptor</keyword>
<feature type="chain" id="PRO_5005296042" evidence="14">
    <location>
        <begin position="24"/>
        <end position="1029"/>
    </location>
</feature>
<keyword evidence="7" id="KW-0677">Repeat</keyword>
<gene>
    <name evidence="17" type="ORF">BVRB_3g050720</name>
</gene>
<keyword evidence="11" id="KW-0325">Glycoprotein</keyword>
<evidence type="ECO:0000313" key="18">
    <source>
        <dbReference type="Proteomes" id="UP000035740"/>
    </source>
</evidence>
<dbReference type="FunFam" id="3.80.10.10:FF:000213">
    <property type="entry name" value="Tyrosine-sulfated glycopeptide receptor 1"/>
    <property type="match status" value="1"/>
</dbReference>
<evidence type="ECO:0000256" key="9">
    <source>
        <dbReference type="ARBA" id="ARBA00023136"/>
    </source>
</evidence>
<evidence type="ECO:0000259" key="15">
    <source>
        <dbReference type="Pfam" id="PF08263"/>
    </source>
</evidence>
<keyword evidence="3" id="KW-1003">Cell membrane</keyword>
<feature type="region of interest" description="Disordered" evidence="12">
    <location>
        <begin position="940"/>
        <end position="966"/>
    </location>
</feature>
<dbReference type="Pfam" id="PF00560">
    <property type="entry name" value="LRR_1"/>
    <property type="match status" value="5"/>
</dbReference>
<feature type="domain" description="Disease resistance R13L4/SHOC-2-like LRR" evidence="16">
    <location>
        <begin position="404"/>
        <end position="611"/>
    </location>
</feature>
<keyword evidence="18" id="KW-1185">Reference proteome</keyword>
<dbReference type="InterPro" id="IPR001611">
    <property type="entry name" value="Leu-rich_rpt"/>
</dbReference>
<dbReference type="OMA" id="VGCHEVE"/>
<dbReference type="PROSITE" id="PS51257">
    <property type="entry name" value="PROKAR_LIPOPROTEIN"/>
    <property type="match status" value="1"/>
</dbReference>
<evidence type="ECO:0000256" key="14">
    <source>
        <dbReference type="SAM" id="SignalP"/>
    </source>
</evidence>
<evidence type="ECO:0000256" key="4">
    <source>
        <dbReference type="ARBA" id="ARBA00022614"/>
    </source>
</evidence>
<dbReference type="InterPro" id="IPR003591">
    <property type="entry name" value="Leu-rich_rpt_typical-subtyp"/>
</dbReference>
<feature type="compositionally biased region" description="Acidic residues" evidence="12">
    <location>
        <begin position="955"/>
        <end position="966"/>
    </location>
</feature>